<dbReference type="AlphaFoldDB" id="A0A7K0KDJ4"/>
<dbReference type="InterPro" id="IPR001011">
    <property type="entry name" value="Acid_Pase_classA_bac"/>
</dbReference>
<feature type="domain" description="Phosphatidic acid phosphatase type 2/haloperoxidase" evidence="10">
    <location>
        <begin position="116"/>
        <end position="228"/>
    </location>
</feature>
<keyword evidence="6" id="KW-0574">Periplasm</keyword>
<evidence type="ECO:0000256" key="4">
    <source>
        <dbReference type="ARBA" id="ARBA00012646"/>
    </source>
</evidence>
<name>A0A7K0KDJ4_9BACT</name>
<evidence type="ECO:0000256" key="7">
    <source>
        <dbReference type="ARBA" id="ARBA00022801"/>
    </source>
</evidence>
<dbReference type="PRINTS" id="PR00483">
    <property type="entry name" value="BACPHPHTASE"/>
</dbReference>
<evidence type="ECO:0000313" key="12">
    <source>
        <dbReference type="Proteomes" id="UP000438914"/>
    </source>
</evidence>
<dbReference type="SMART" id="SM00014">
    <property type="entry name" value="acidPPc"/>
    <property type="match status" value="1"/>
</dbReference>
<dbReference type="EMBL" id="VUNG01000007">
    <property type="protein sequence ID" value="MST83992.1"/>
    <property type="molecule type" value="Genomic_DNA"/>
</dbReference>
<evidence type="ECO:0000256" key="2">
    <source>
        <dbReference type="ARBA" id="ARBA00004418"/>
    </source>
</evidence>
<keyword evidence="7 8" id="KW-0378">Hydrolase</keyword>
<organism evidence="11 12">
    <name type="scientific">Hallella mizrahii</name>
    <dbReference type="NCBI Taxonomy" id="2606637"/>
    <lineage>
        <taxon>Bacteria</taxon>
        <taxon>Pseudomonadati</taxon>
        <taxon>Bacteroidota</taxon>
        <taxon>Bacteroidia</taxon>
        <taxon>Bacteroidales</taxon>
        <taxon>Prevotellaceae</taxon>
        <taxon>Hallella</taxon>
    </lineage>
</organism>
<comment type="catalytic activity">
    <reaction evidence="1 8">
        <text>a phosphate monoester + H2O = an alcohol + phosphate</text>
        <dbReference type="Rhea" id="RHEA:15017"/>
        <dbReference type="ChEBI" id="CHEBI:15377"/>
        <dbReference type="ChEBI" id="CHEBI:30879"/>
        <dbReference type="ChEBI" id="CHEBI:43474"/>
        <dbReference type="ChEBI" id="CHEBI:67140"/>
        <dbReference type="EC" id="3.1.3.2"/>
    </reaction>
</comment>
<dbReference type="InterPro" id="IPR018296">
    <property type="entry name" value="Acid_Pase_classA_bac_CS"/>
</dbReference>
<dbReference type="GO" id="GO:0003993">
    <property type="term" value="F:acid phosphatase activity"/>
    <property type="evidence" value="ECO:0007669"/>
    <property type="project" value="UniProtKB-EC"/>
</dbReference>
<feature type="signal peptide" evidence="9">
    <location>
        <begin position="1"/>
        <end position="22"/>
    </location>
</feature>
<evidence type="ECO:0000256" key="6">
    <source>
        <dbReference type="ARBA" id="ARBA00022764"/>
    </source>
</evidence>
<proteinExistence type="inferred from homology"/>
<evidence type="ECO:0000313" key="11">
    <source>
        <dbReference type="EMBL" id="MST83992.1"/>
    </source>
</evidence>
<comment type="similarity">
    <text evidence="3 8">Belongs to the class A bacterial acid phosphatase family.</text>
</comment>
<sequence length="265" mass="29465">MNNVKSLVVSFMLTLIAVSSFGQSKIKDVRTNPDLYFLRADEVANSLSLLPPPPQQGSILWLNDEAQYQWGKLQRDTPRGDQAAADARVNGDGVPNAFSDAFGVRISKEETPEIYKLVINMREDAGDLATRAAKNHYMRVRPFAYYHEMTCNPEQQQELSTNGSYPSGHTSIGWATALVLAEVNPDRQDSILKRGYEMGQSRVICGYHFQSDVDAARLVASAVVARLHANDNFMKQLGKAKKEFAKLVKEGKVAKVERKAEDTAK</sequence>
<protein>
    <recommendedName>
        <fullName evidence="4 8">Acid phosphatase</fullName>
        <ecNumber evidence="4 8">3.1.3.2</ecNumber>
    </recommendedName>
</protein>
<accession>A0A7K0KDJ4</accession>
<evidence type="ECO:0000256" key="9">
    <source>
        <dbReference type="SAM" id="SignalP"/>
    </source>
</evidence>
<dbReference type="EC" id="3.1.3.2" evidence="4 8"/>
<dbReference type="Pfam" id="PF01569">
    <property type="entry name" value="PAP2"/>
    <property type="match status" value="1"/>
</dbReference>
<comment type="caution">
    <text evidence="11">The sequence shown here is derived from an EMBL/GenBank/DDBJ whole genome shotgun (WGS) entry which is preliminary data.</text>
</comment>
<comment type="subcellular location">
    <subcellularLocation>
        <location evidence="2">Periplasm</location>
    </subcellularLocation>
</comment>
<evidence type="ECO:0000256" key="3">
    <source>
        <dbReference type="ARBA" id="ARBA00009017"/>
    </source>
</evidence>
<dbReference type="GO" id="GO:0030288">
    <property type="term" value="C:outer membrane-bounded periplasmic space"/>
    <property type="evidence" value="ECO:0007669"/>
    <property type="project" value="InterPro"/>
</dbReference>
<evidence type="ECO:0000256" key="1">
    <source>
        <dbReference type="ARBA" id="ARBA00000032"/>
    </source>
</evidence>
<reference evidence="11 12" key="1">
    <citation type="submission" date="2019-08" db="EMBL/GenBank/DDBJ databases">
        <title>In-depth cultivation of the pig gut microbiome towards novel bacterial diversity and tailored functional studies.</title>
        <authorList>
            <person name="Wylensek D."/>
            <person name="Hitch T.C.A."/>
            <person name="Clavel T."/>
        </authorList>
    </citation>
    <scope>NUCLEOTIDE SEQUENCE [LARGE SCALE GENOMIC DNA]</scope>
    <source>
        <strain evidence="11 12">LKV-178-WT-2A</strain>
    </source>
</reference>
<evidence type="ECO:0000256" key="8">
    <source>
        <dbReference type="PIRNR" id="PIRNR000897"/>
    </source>
</evidence>
<evidence type="ECO:0000256" key="5">
    <source>
        <dbReference type="ARBA" id="ARBA00022729"/>
    </source>
</evidence>
<gene>
    <name evidence="11" type="ORF">FYJ73_04810</name>
</gene>
<dbReference type="PIRSF" id="PIRSF000897">
    <property type="entry name" value="Acid_Ptase_ClsA"/>
    <property type="match status" value="1"/>
</dbReference>
<keyword evidence="5 9" id="KW-0732">Signal</keyword>
<dbReference type="SUPFAM" id="SSF48317">
    <property type="entry name" value="Acid phosphatase/Vanadium-dependent haloperoxidase"/>
    <property type="match status" value="1"/>
</dbReference>
<dbReference type="InterPro" id="IPR036938">
    <property type="entry name" value="PAP2/HPO_sf"/>
</dbReference>
<dbReference type="Proteomes" id="UP000438914">
    <property type="component" value="Unassembled WGS sequence"/>
</dbReference>
<dbReference type="InterPro" id="IPR000326">
    <property type="entry name" value="PAP2/HPO"/>
</dbReference>
<dbReference type="CDD" id="cd03397">
    <property type="entry name" value="PAP2_acid_phosphatase"/>
    <property type="match status" value="1"/>
</dbReference>
<dbReference type="PROSITE" id="PS01157">
    <property type="entry name" value="ACID_PHOSPH_CL_A"/>
    <property type="match status" value="1"/>
</dbReference>
<evidence type="ECO:0000259" key="10">
    <source>
        <dbReference type="SMART" id="SM00014"/>
    </source>
</evidence>
<dbReference type="Gene3D" id="1.20.144.10">
    <property type="entry name" value="Phosphatidic acid phosphatase type 2/haloperoxidase"/>
    <property type="match status" value="1"/>
</dbReference>
<feature type="chain" id="PRO_5029583669" description="Acid phosphatase" evidence="9">
    <location>
        <begin position="23"/>
        <end position="265"/>
    </location>
</feature>
<keyword evidence="12" id="KW-1185">Reference proteome</keyword>